<evidence type="ECO:0000256" key="3">
    <source>
        <dbReference type="ARBA" id="ARBA00023004"/>
    </source>
</evidence>
<keyword evidence="1" id="KW-0479">Metal-binding</keyword>
<evidence type="ECO:0000256" key="2">
    <source>
        <dbReference type="ARBA" id="ARBA00022801"/>
    </source>
</evidence>
<dbReference type="Gene3D" id="3.60.21.10">
    <property type="match status" value="1"/>
</dbReference>
<comment type="similarity">
    <text evidence="4">Belongs to the cyclic nucleotide phosphodiesterase class-III family.</text>
</comment>
<dbReference type="PANTHER" id="PTHR42988">
    <property type="entry name" value="PHOSPHOHYDROLASE"/>
    <property type="match status" value="1"/>
</dbReference>
<keyword evidence="2" id="KW-0378">Hydrolase</keyword>
<dbReference type="InterPro" id="IPR050884">
    <property type="entry name" value="CNP_phosphodiesterase-III"/>
</dbReference>
<dbReference type="Proteomes" id="UP001370348">
    <property type="component" value="Chromosome"/>
</dbReference>
<evidence type="ECO:0000256" key="4">
    <source>
        <dbReference type="ARBA" id="ARBA00025742"/>
    </source>
</evidence>
<gene>
    <name evidence="6" type="ORF">LZC94_27360</name>
</gene>
<organism evidence="6 7">
    <name type="scientific">Pendulispora albinea</name>
    <dbReference type="NCBI Taxonomy" id="2741071"/>
    <lineage>
        <taxon>Bacteria</taxon>
        <taxon>Pseudomonadati</taxon>
        <taxon>Myxococcota</taxon>
        <taxon>Myxococcia</taxon>
        <taxon>Myxococcales</taxon>
        <taxon>Sorangiineae</taxon>
        <taxon>Pendulisporaceae</taxon>
        <taxon>Pendulispora</taxon>
    </lineage>
</organism>
<dbReference type="RefSeq" id="WP_394821188.1">
    <property type="nucleotide sequence ID" value="NZ_CP089984.1"/>
</dbReference>
<feature type="domain" description="Calcineurin-like phosphoesterase" evidence="5">
    <location>
        <begin position="1"/>
        <end position="236"/>
    </location>
</feature>
<keyword evidence="3" id="KW-0408">Iron</keyword>
<dbReference type="InterPro" id="IPR029052">
    <property type="entry name" value="Metallo-depent_PP-like"/>
</dbReference>
<keyword evidence="7" id="KW-1185">Reference proteome</keyword>
<dbReference type="EMBL" id="CP089984">
    <property type="protein sequence ID" value="WXB11567.1"/>
    <property type="molecule type" value="Genomic_DNA"/>
</dbReference>
<dbReference type="PANTHER" id="PTHR42988:SF2">
    <property type="entry name" value="CYCLIC NUCLEOTIDE PHOSPHODIESTERASE CBUA0032-RELATED"/>
    <property type="match status" value="1"/>
</dbReference>
<protein>
    <submittedName>
        <fullName evidence="6">Metallophosphoesterase</fullName>
    </submittedName>
</protein>
<dbReference type="SUPFAM" id="SSF56300">
    <property type="entry name" value="Metallo-dependent phosphatases"/>
    <property type="match status" value="1"/>
</dbReference>
<dbReference type="Pfam" id="PF00149">
    <property type="entry name" value="Metallophos"/>
    <property type="match status" value="1"/>
</dbReference>
<evidence type="ECO:0000259" key="5">
    <source>
        <dbReference type="Pfam" id="PF00149"/>
    </source>
</evidence>
<evidence type="ECO:0000313" key="6">
    <source>
        <dbReference type="EMBL" id="WXB11567.1"/>
    </source>
</evidence>
<accession>A0ABZ2LLE9</accession>
<evidence type="ECO:0000256" key="1">
    <source>
        <dbReference type="ARBA" id="ARBA00022723"/>
    </source>
</evidence>
<reference evidence="6 7" key="1">
    <citation type="submission" date="2021-12" db="EMBL/GenBank/DDBJ databases">
        <title>Discovery of the Pendulisporaceae a myxobacterial family with distinct sporulation behavior and unique specialized metabolism.</title>
        <authorList>
            <person name="Garcia R."/>
            <person name="Popoff A."/>
            <person name="Bader C.D."/>
            <person name="Loehr J."/>
            <person name="Walesch S."/>
            <person name="Walt C."/>
            <person name="Boldt J."/>
            <person name="Bunk B."/>
            <person name="Haeckl F.J.F.P.J."/>
            <person name="Gunesch A.P."/>
            <person name="Birkelbach J."/>
            <person name="Nuebel U."/>
            <person name="Pietschmann T."/>
            <person name="Bach T."/>
            <person name="Mueller R."/>
        </authorList>
    </citation>
    <scope>NUCLEOTIDE SEQUENCE [LARGE SCALE GENOMIC DNA]</scope>
    <source>
        <strain evidence="6 7">MSr11954</strain>
    </source>
</reference>
<sequence length="307" mass="34213">MRIAHFSDLHILSLAGVLPHRFLNKRLSGYANLKLKRGHIHRPAYVRAIAREIARTSIDHVAITGDITNLALEPEFEAARALLQDALGLDPKNVSVVPGNHDLYTRGALRTRRFMRYFGPFVESDLPELAVDIGLGRFPFVRLRGPLAIVGLSSAVPRLPFVAAGRIGERQLDAFARVLAHPDVRSRTPVVLLHHPVQNPPSRLKTLLEGLEDADALTAHVQGFAHGLILHGHLHRRQQRHLETRAGKLHVVGATSASLHHDTHEKMASFNVYEFDDTGKLVEVESHILEPETETFRVTEVPHATWS</sequence>
<evidence type="ECO:0000313" key="7">
    <source>
        <dbReference type="Proteomes" id="UP001370348"/>
    </source>
</evidence>
<dbReference type="InterPro" id="IPR004843">
    <property type="entry name" value="Calcineurin-like_PHP"/>
</dbReference>
<name>A0ABZ2LLE9_9BACT</name>
<proteinExistence type="inferred from homology"/>